<name>A0A109LFK6_PSEFL</name>
<gene>
    <name evidence="1" type="ORF">PFLmoz3_03649</name>
</gene>
<dbReference type="Proteomes" id="UP000061348">
    <property type="component" value="Unassembled WGS sequence"/>
</dbReference>
<sequence length="63" mass="7311">MQPLPLSAGVSKGMRPDRRSIWSIFNPYCAVIELTRCNCSAVTLRVNRVTIWRFLPWPSTQCW</sequence>
<comment type="caution">
    <text evidence="1">The sequence shown here is derived from an EMBL/GenBank/DDBJ whole genome shotgun (WGS) entry which is preliminary data.</text>
</comment>
<accession>A0A109LFK6</accession>
<dbReference type="PATRIC" id="fig|294.194.peg.4046"/>
<protein>
    <submittedName>
        <fullName evidence="1">Uncharacterized protein</fullName>
    </submittedName>
</protein>
<organism evidence="1 2">
    <name type="scientific">Pseudomonas fluorescens</name>
    <dbReference type="NCBI Taxonomy" id="294"/>
    <lineage>
        <taxon>Bacteria</taxon>
        <taxon>Pseudomonadati</taxon>
        <taxon>Pseudomonadota</taxon>
        <taxon>Gammaproteobacteria</taxon>
        <taxon>Pseudomonadales</taxon>
        <taxon>Pseudomonadaceae</taxon>
        <taxon>Pseudomonas</taxon>
    </lineage>
</organism>
<evidence type="ECO:0000313" key="2">
    <source>
        <dbReference type="Proteomes" id="UP000061348"/>
    </source>
</evidence>
<dbReference type="EMBL" id="LCYA01000092">
    <property type="protein sequence ID" value="KWV86566.1"/>
    <property type="molecule type" value="Genomic_DNA"/>
</dbReference>
<dbReference type="AlphaFoldDB" id="A0A109LFK6"/>
<reference evidence="1 2" key="1">
    <citation type="submission" date="2015-05" db="EMBL/GenBank/DDBJ databases">
        <title>A genomic and transcriptomic approach to investigate the blue pigment phenotype in Pseudomonas fluorescens.</title>
        <authorList>
            <person name="Andreani N.A."/>
            <person name="Cardazzo B."/>
        </authorList>
    </citation>
    <scope>NUCLEOTIDE SEQUENCE [LARGE SCALE GENOMIC DNA]</scope>
    <source>
        <strain evidence="1 2">Ps_22</strain>
    </source>
</reference>
<evidence type="ECO:0000313" key="1">
    <source>
        <dbReference type="EMBL" id="KWV86566.1"/>
    </source>
</evidence>
<proteinExistence type="predicted"/>